<feature type="transmembrane region" description="Helical" evidence="1">
    <location>
        <begin position="124"/>
        <end position="149"/>
    </location>
</feature>
<reference evidence="3 4" key="1">
    <citation type="submission" date="2020-12" db="EMBL/GenBank/DDBJ databases">
        <title>Brachybacterium sp. MASK1Z-5, whole genome shotgun sequence.</title>
        <authorList>
            <person name="Tuo L."/>
        </authorList>
    </citation>
    <scope>NUCLEOTIDE SEQUENCE [LARGE SCALE GENOMIC DNA]</scope>
    <source>
        <strain evidence="3 4">MASK1Z-5</strain>
    </source>
</reference>
<evidence type="ECO:0000313" key="4">
    <source>
        <dbReference type="Proteomes" id="UP000612352"/>
    </source>
</evidence>
<keyword evidence="1" id="KW-1133">Transmembrane helix</keyword>
<dbReference type="InterPro" id="IPR003848">
    <property type="entry name" value="DUF218"/>
</dbReference>
<dbReference type="PANTHER" id="PTHR30336">
    <property type="entry name" value="INNER MEMBRANE PROTEIN, PROBABLE PERMEASE"/>
    <property type="match status" value="1"/>
</dbReference>
<comment type="caution">
    <text evidence="3">The sequence shown here is derived from an EMBL/GenBank/DDBJ whole genome shotgun (WGS) entry which is preliminary data.</text>
</comment>
<feature type="transmembrane region" description="Helical" evidence="1">
    <location>
        <begin position="6"/>
        <end position="23"/>
    </location>
</feature>
<evidence type="ECO:0000256" key="1">
    <source>
        <dbReference type="SAM" id="Phobius"/>
    </source>
</evidence>
<keyword evidence="4" id="KW-1185">Reference proteome</keyword>
<feature type="transmembrane region" description="Helical" evidence="1">
    <location>
        <begin position="54"/>
        <end position="84"/>
    </location>
</feature>
<evidence type="ECO:0000313" key="3">
    <source>
        <dbReference type="EMBL" id="MBK0330577.1"/>
    </source>
</evidence>
<organism evidence="3 4">
    <name type="scientific">Brachybacterium halotolerans</name>
    <dbReference type="NCBI Taxonomy" id="2795215"/>
    <lineage>
        <taxon>Bacteria</taxon>
        <taxon>Bacillati</taxon>
        <taxon>Actinomycetota</taxon>
        <taxon>Actinomycetes</taxon>
        <taxon>Micrococcales</taxon>
        <taxon>Dermabacteraceae</taxon>
        <taxon>Brachybacterium</taxon>
    </lineage>
</organism>
<dbReference type="CDD" id="cd06259">
    <property type="entry name" value="YdcF-like"/>
    <property type="match status" value="1"/>
</dbReference>
<dbReference type="EMBL" id="JAEDAJ010000001">
    <property type="protein sequence ID" value="MBK0330577.1"/>
    <property type="molecule type" value="Genomic_DNA"/>
</dbReference>
<name>A0ABS1B7V4_9MICO</name>
<protein>
    <submittedName>
        <fullName evidence="3">YdcF family protein</fullName>
    </submittedName>
</protein>
<gene>
    <name evidence="3" type="ORF">I8D64_04090</name>
</gene>
<dbReference type="Pfam" id="PF02698">
    <property type="entry name" value="DUF218"/>
    <property type="match status" value="1"/>
</dbReference>
<keyword evidence="1" id="KW-0812">Transmembrane</keyword>
<dbReference type="Gene3D" id="3.40.50.620">
    <property type="entry name" value="HUPs"/>
    <property type="match status" value="1"/>
</dbReference>
<keyword evidence="1" id="KW-0472">Membrane</keyword>
<dbReference type="Proteomes" id="UP000612352">
    <property type="component" value="Unassembled WGS sequence"/>
</dbReference>
<feature type="transmembrane region" description="Helical" evidence="1">
    <location>
        <begin position="96"/>
        <end position="118"/>
    </location>
</feature>
<feature type="domain" description="DUF218" evidence="2">
    <location>
        <begin position="164"/>
        <end position="309"/>
    </location>
</feature>
<dbReference type="PANTHER" id="PTHR30336:SF4">
    <property type="entry name" value="ENVELOPE BIOGENESIS FACTOR ELYC"/>
    <property type="match status" value="1"/>
</dbReference>
<sequence>MSLLLSPVPILLVVLLILSLRRDARWTGNAFLLSLTALTVLFALAAGSDSAAGALVGGVLVLIAVLSPLLTLVLIGFLIANGVFMMRKEGRSLGNLLSLLAGLGLLAVIVGAAISLRFAAEYPWLFVVLTFVALLGTWAGYVLTSYLVYDVVYAWIASRTSARYVMVHGSGLIRGSVPKLLANRVDAGIAHWRRVRETHPDALLVLSGGQGPDEPRSEASAMAEYAREQGVPQEAIVLEDRSRTTEENLRNTRGLVGTVLPADGPGLTVTSSYHVLRTAALARRVGLDAQVAPARTAGYFWPSAFLREVVALVARHKILHVLVAAIVSVPLPLVIAFAVINA</sequence>
<accession>A0ABS1B7V4</accession>
<feature type="transmembrane region" description="Helical" evidence="1">
    <location>
        <begin position="318"/>
        <end position="340"/>
    </location>
</feature>
<dbReference type="RefSeq" id="WP_200501176.1">
    <property type="nucleotide sequence ID" value="NZ_JAEDAJ010000001.1"/>
</dbReference>
<dbReference type="InterPro" id="IPR051599">
    <property type="entry name" value="Cell_Envelope_Assoc"/>
</dbReference>
<evidence type="ECO:0000259" key="2">
    <source>
        <dbReference type="Pfam" id="PF02698"/>
    </source>
</evidence>
<dbReference type="InterPro" id="IPR014729">
    <property type="entry name" value="Rossmann-like_a/b/a_fold"/>
</dbReference>
<proteinExistence type="predicted"/>
<feature type="transmembrane region" description="Helical" evidence="1">
    <location>
        <begin position="30"/>
        <end position="48"/>
    </location>
</feature>